<keyword evidence="3" id="KW-1185">Reference proteome</keyword>
<dbReference type="PANTHER" id="PTHR43792">
    <property type="entry name" value="GNAT FAMILY, PUTATIVE (AFU_ORTHOLOGUE AFUA_3G00765)-RELATED-RELATED"/>
    <property type="match status" value="1"/>
</dbReference>
<dbReference type="KEGG" id="sflv:IC614_01835"/>
<reference evidence="2 3" key="1">
    <citation type="submission" date="2020-11" db="EMBL/GenBank/DDBJ databases">
        <title>Genome seq and assembly of Sphingosinicella sp.</title>
        <authorList>
            <person name="Chhetri G."/>
        </authorList>
    </citation>
    <scope>NUCLEOTIDE SEQUENCE [LARGE SCALE GENOMIC DNA]</scope>
    <source>
        <strain evidence="2 3">UDD2</strain>
    </source>
</reference>
<evidence type="ECO:0000313" key="3">
    <source>
        <dbReference type="Proteomes" id="UP000594873"/>
    </source>
</evidence>
<keyword evidence="2" id="KW-0808">Transferase</keyword>
<feature type="domain" description="N-acetyltransferase" evidence="1">
    <location>
        <begin position="18"/>
        <end position="183"/>
    </location>
</feature>
<dbReference type="Pfam" id="PF13302">
    <property type="entry name" value="Acetyltransf_3"/>
    <property type="match status" value="1"/>
</dbReference>
<accession>A0A7T2LMB7</accession>
<dbReference type="GO" id="GO:0016747">
    <property type="term" value="F:acyltransferase activity, transferring groups other than amino-acyl groups"/>
    <property type="evidence" value="ECO:0007669"/>
    <property type="project" value="InterPro"/>
</dbReference>
<organism evidence="2 3">
    <name type="scientific">Allosphingosinicella flava</name>
    <dbReference type="NCBI Taxonomy" id="2771430"/>
    <lineage>
        <taxon>Bacteria</taxon>
        <taxon>Pseudomonadati</taxon>
        <taxon>Pseudomonadota</taxon>
        <taxon>Alphaproteobacteria</taxon>
        <taxon>Sphingomonadales</taxon>
        <taxon>Sphingomonadaceae</taxon>
        <taxon>Allosphingosinicella</taxon>
    </lineage>
</organism>
<gene>
    <name evidence="2" type="ORF">IC614_01835</name>
</gene>
<dbReference type="PROSITE" id="PS51186">
    <property type="entry name" value="GNAT"/>
    <property type="match status" value="1"/>
</dbReference>
<dbReference type="SUPFAM" id="SSF55729">
    <property type="entry name" value="Acyl-CoA N-acyltransferases (Nat)"/>
    <property type="match status" value="1"/>
</dbReference>
<dbReference type="InterPro" id="IPR000182">
    <property type="entry name" value="GNAT_dom"/>
</dbReference>
<dbReference type="InterPro" id="IPR016181">
    <property type="entry name" value="Acyl_CoA_acyltransferase"/>
</dbReference>
<name>A0A7T2LMB7_9SPHN</name>
<dbReference type="InterPro" id="IPR051531">
    <property type="entry name" value="N-acetyltransferase"/>
</dbReference>
<dbReference type="RefSeq" id="WP_200972051.1">
    <property type="nucleotide sequence ID" value="NZ_CP065592.1"/>
</dbReference>
<evidence type="ECO:0000259" key="1">
    <source>
        <dbReference type="PROSITE" id="PS51186"/>
    </source>
</evidence>
<evidence type="ECO:0000313" key="2">
    <source>
        <dbReference type="EMBL" id="QPQ55376.1"/>
    </source>
</evidence>
<dbReference type="PANTHER" id="PTHR43792:SF1">
    <property type="entry name" value="N-ACETYLTRANSFERASE DOMAIN-CONTAINING PROTEIN"/>
    <property type="match status" value="1"/>
</dbReference>
<dbReference type="AlphaFoldDB" id="A0A7T2LMB7"/>
<dbReference type="Proteomes" id="UP000594873">
    <property type="component" value="Chromosome"/>
</dbReference>
<sequence>MRTAPGETVIETDRLILRNWRDGDAESFDRHCNNANVMRWLGGVQSRTVYDEVAARLTRWQEERGFTFWVVERKADAAFLGFCGIKIADGMDSSVTGCPEIGWRLREDAWGQGYAREAASAALAFAFGPLGAQKVVALTVNGNEASWGLMLRLGMTRRADLDYIDPRWPESMNPVIVYEMERDGWKG</sequence>
<dbReference type="EMBL" id="CP065592">
    <property type="protein sequence ID" value="QPQ55376.1"/>
    <property type="molecule type" value="Genomic_DNA"/>
</dbReference>
<dbReference type="Gene3D" id="3.40.630.30">
    <property type="match status" value="1"/>
</dbReference>
<proteinExistence type="predicted"/>
<protein>
    <submittedName>
        <fullName evidence="2">GNAT family N-acetyltransferase</fullName>
    </submittedName>
</protein>